<evidence type="ECO:0000313" key="2">
    <source>
        <dbReference type="Proteomes" id="UP000006241"/>
    </source>
</evidence>
<protein>
    <recommendedName>
        <fullName evidence="3">Glycosyltransferase</fullName>
    </recommendedName>
</protein>
<dbReference type="RefSeq" id="WP_003009182.1">
    <property type="nucleotide sequence ID" value="NZ_GG668632.1"/>
</dbReference>
<dbReference type="Proteomes" id="UP000006241">
    <property type="component" value="Unassembled WGS sequence"/>
</dbReference>
<sequence>MNKSYLKVIDEIESPVTAVLDEDLTTELVDKLPSFDLSHVKRLTNHVGILQHAIYITPNYHHGYCIDDNARALILALMAFEKDPSEEHNQLISTYLAYIKFMQLENGKFRNFLSFSHLFLDDEGTEDAMGRTIWALGYLLKSDVNPSFHRAGRELFDRVVPHLYSLRSPRAVGYSLLGLIHISERSPEDAGIKELINHLAQYIAEEYRQNSTSEWSWYEKVISYDNAILPLSLLRASLVLEDESLKLTAMESFHFLDSILFRENYLCIIGNEFWYREGGSPSIYGQQPIEVTSLVLLYEEMYNITLEKIYKQRMISSFLWFFGKNKQGLQLYDDSSKGCCDGLDSHGVNLNQGAESTICFWIAYLNISRLLS</sequence>
<dbReference type="AlphaFoldDB" id="C2G145"/>
<dbReference type="HOGENOM" id="CLU_771237_0_0_10"/>
<gene>
    <name evidence="1" type="ORF">HMPREF0765_3301</name>
</gene>
<evidence type="ECO:0000313" key="1">
    <source>
        <dbReference type="EMBL" id="EEI91128.1"/>
    </source>
</evidence>
<dbReference type="EMBL" id="ACHB01000072">
    <property type="protein sequence ID" value="EEI91128.1"/>
    <property type="molecule type" value="Genomic_DNA"/>
</dbReference>
<accession>C2G145</accession>
<organism evidence="1 2">
    <name type="scientific">Sphingobacterium spiritivorum ATCC 33300</name>
    <dbReference type="NCBI Taxonomy" id="525372"/>
    <lineage>
        <taxon>Bacteria</taxon>
        <taxon>Pseudomonadati</taxon>
        <taxon>Bacteroidota</taxon>
        <taxon>Sphingobacteriia</taxon>
        <taxon>Sphingobacteriales</taxon>
        <taxon>Sphingobacteriaceae</taxon>
        <taxon>Sphingobacterium</taxon>
    </lineage>
</organism>
<reference evidence="1 2" key="1">
    <citation type="submission" date="2009-01" db="EMBL/GenBank/DDBJ databases">
        <authorList>
            <person name="Qin X."/>
            <person name="Bachman B."/>
            <person name="Battles P."/>
            <person name="Bell A."/>
            <person name="Bess C."/>
            <person name="Bickham C."/>
            <person name="Chaboub L."/>
            <person name="Chen D."/>
            <person name="Coyle M."/>
            <person name="Deiros D.R."/>
            <person name="Dinh H."/>
            <person name="Forbes L."/>
            <person name="Fowler G."/>
            <person name="Francisco L."/>
            <person name="Fu Q."/>
            <person name="Gubbala S."/>
            <person name="Hale W."/>
            <person name="Han Y."/>
            <person name="Hemphill L."/>
            <person name="Highlander S.K."/>
            <person name="Hirani K."/>
            <person name="Hogues M."/>
            <person name="Jackson L."/>
            <person name="Jakkamsetti A."/>
            <person name="Javaid M."/>
            <person name="Jiang H."/>
            <person name="Korchina V."/>
            <person name="Kovar C."/>
            <person name="Lara F."/>
            <person name="Lee S."/>
            <person name="Mata R."/>
            <person name="Mathew T."/>
            <person name="Moen C."/>
            <person name="Morales K."/>
            <person name="Munidasa M."/>
            <person name="Nazareth L."/>
            <person name="Ngo R."/>
            <person name="Nguyen L."/>
            <person name="Okwuonu G."/>
            <person name="Ongeri F."/>
            <person name="Patil S."/>
            <person name="Petrosino J."/>
            <person name="Pham C."/>
            <person name="Pham P."/>
            <person name="Pu L.-L."/>
            <person name="Puazo M."/>
            <person name="Raj R."/>
            <person name="Reid J."/>
            <person name="Rouhana J."/>
            <person name="Saada N."/>
            <person name="Shang Y."/>
            <person name="Simmons D."/>
            <person name="Thornton R."/>
            <person name="Warren J."/>
            <person name="Weissenberger G."/>
            <person name="Zhang J."/>
            <person name="Zhang L."/>
            <person name="Zhou C."/>
            <person name="Zhu D."/>
            <person name="Muzny D."/>
            <person name="Worley K."/>
            <person name="Gibbs R."/>
        </authorList>
    </citation>
    <scope>NUCLEOTIDE SEQUENCE [LARGE SCALE GENOMIC DNA]</scope>
    <source>
        <strain evidence="1 2">ATCC 33300</strain>
    </source>
</reference>
<comment type="caution">
    <text evidence="1">The sequence shown here is derived from an EMBL/GenBank/DDBJ whole genome shotgun (WGS) entry which is preliminary data.</text>
</comment>
<name>C2G145_SPHSI</name>
<evidence type="ECO:0008006" key="3">
    <source>
        <dbReference type="Google" id="ProtNLM"/>
    </source>
</evidence>
<proteinExistence type="predicted"/>